<sequence>MDWQFIIETFFLTLKGVPTTLAIMVVAFVLSFLPALLLALARIHQVKGVTAFSMVYLAFVRATPPILLILFFYSLLPSVLNVFMQHIGSSVNVFEFNPIFYAFIVFGFFTTASLSEVFRSALMTVDKGQLEAGQAVGLSTFQTYRRIIFPQALVSALPNLCNLMINLVKGTSLVFVMTVQDITAIARVQAAYGYHYFEAYFVIFVVYLLLCGAIQGVFSLLQRRIFRQSIRSKRKEQAHVKRYPYSQKLSAASSFKRR</sequence>
<dbReference type="InterPro" id="IPR000515">
    <property type="entry name" value="MetI-like"/>
</dbReference>
<dbReference type="eggNOG" id="COG0765">
    <property type="taxonomic scope" value="Bacteria"/>
</dbReference>
<dbReference type="PANTHER" id="PTHR30614">
    <property type="entry name" value="MEMBRANE COMPONENT OF AMINO ACID ABC TRANSPORTER"/>
    <property type="match status" value="1"/>
</dbReference>
<dbReference type="CDD" id="cd06261">
    <property type="entry name" value="TM_PBP2"/>
    <property type="match status" value="1"/>
</dbReference>
<evidence type="ECO:0000256" key="1">
    <source>
        <dbReference type="ARBA" id="ARBA00004141"/>
    </source>
</evidence>
<gene>
    <name evidence="9" type="ORF">UAU_01250</name>
</gene>
<comment type="caution">
    <text evidence="9">The sequence shown here is derived from an EMBL/GenBank/DDBJ whole genome shotgun (WGS) entry which is preliminary data.</text>
</comment>
<dbReference type="EMBL" id="AJAQ01000011">
    <property type="protein sequence ID" value="EOH95288.1"/>
    <property type="molecule type" value="Genomic_DNA"/>
</dbReference>
<comment type="similarity">
    <text evidence="7">Belongs to the binding-protein-dependent transport system permease family.</text>
</comment>
<keyword evidence="10" id="KW-1185">Reference proteome</keyword>
<dbReference type="PROSITE" id="PS50928">
    <property type="entry name" value="ABC_TM1"/>
    <property type="match status" value="1"/>
</dbReference>
<dbReference type="STRING" id="160454.RV10_GL000518"/>
<evidence type="ECO:0000256" key="3">
    <source>
        <dbReference type="ARBA" id="ARBA00022692"/>
    </source>
</evidence>
<keyword evidence="2 7" id="KW-0813">Transport</keyword>
<dbReference type="OrthoDB" id="9805999at2"/>
<feature type="domain" description="ABC transmembrane type-1" evidence="8">
    <location>
        <begin position="17"/>
        <end position="215"/>
    </location>
</feature>
<dbReference type="SUPFAM" id="SSF161098">
    <property type="entry name" value="MetI-like"/>
    <property type="match status" value="1"/>
</dbReference>
<feature type="transmembrane region" description="Helical" evidence="7">
    <location>
        <begin position="200"/>
        <end position="221"/>
    </location>
</feature>
<name>R2QJC1_9ENTE</name>
<dbReference type="InterPro" id="IPR035906">
    <property type="entry name" value="MetI-like_sf"/>
</dbReference>
<keyword evidence="3 7" id="KW-0812">Transmembrane</keyword>
<feature type="transmembrane region" description="Helical" evidence="7">
    <location>
        <begin position="99"/>
        <end position="118"/>
    </location>
</feature>
<dbReference type="HOGENOM" id="CLU_019602_1_4_9"/>
<dbReference type="Proteomes" id="UP000013782">
    <property type="component" value="Unassembled WGS sequence"/>
</dbReference>
<organism evidence="9 10">
    <name type="scientific">Enterococcus pallens ATCC BAA-351</name>
    <dbReference type="NCBI Taxonomy" id="1158607"/>
    <lineage>
        <taxon>Bacteria</taxon>
        <taxon>Bacillati</taxon>
        <taxon>Bacillota</taxon>
        <taxon>Bacilli</taxon>
        <taxon>Lactobacillales</taxon>
        <taxon>Enterococcaceae</taxon>
        <taxon>Enterococcus</taxon>
    </lineage>
</organism>
<dbReference type="GO" id="GO:0055085">
    <property type="term" value="P:transmembrane transport"/>
    <property type="evidence" value="ECO:0007669"/>
    <property type="project" value="InterPro"/>
</dbReference>
<evidence type="ECO:0000313" key="9">
    <source>
        <dbReference type="EMBL" id="EOH95288.1"/>
    </source>
</evidence>
<keyword evidence="4" id="KW-0029">Amino-acid transport</keyword>
<reference evidence="9 10" key="1">
    <citation type="submission" date="2013-02" db="EMBL/GenBank/DDBJ databases">
        <title>The Genome Sequence of Enterococcus pallens BAA-351.</title>
        <authorList>
            <consortium name="The Broad Institute Genome Sequencing Platform"/>
            <consortium name="The Broad Institute Genome Sequencing Center for Infectious Disease"/>
            <person name="Earl A.M."/>
            <person name="Gilmore M.S."/>
            <person name="Lebreton F."/>
            <person name="Walker B."/>
            <person name="Young S.K."/>
            <person name="Zeng Q."/>
            <person name="Gargeya S."/>
            <person name="Fitzgerald M."/>
            <person name="Haas B."/>
            <person name="Abouelleil A."/>
            <person name="Alvarado L."/>
            <person name="Arachchi H.M."/>
            <person name="Berlin A.M."/>
            <person name="Chapman S.B."/>
            <person name="Dewar J."/>
            <person name="Goldberg J."/>
            <person name="Griggs A."/>
            <person name="Gujja S."/>
            <person name="Hansen M."/>
            <person name="Howarth C."/>
            <person name="Imamovic A."/>
            <person name="Larimer J."/>
            <person name="McCowan C."/>
            <person name="Murphy C."/>
            <person name="Neiman D."/>
            <person name="Pearson M."/>
            <person name="Priest M."/>
            <person name="Roberts A."/>
            <person name="Saif S."/>
            <person name="Shea T."/>
            <person name="Sisk P."/>
            <person name="Sykes S."/>
            <person name="Wortman J."/>
            <person name="Nusbaum C."/>
            <person name="Birren B."/>
        </authorList>
    </citation>
    <scope>NUCLEOTIDE SEQUENCE [LARGE SCALE GENOMIC DNA]</scope>
    <source>
        <strain evidence="9 10">ATCC BAA-351</strain>
    </source>
</reference>
<evidence type="ECO:0000256" key="6">
    <source>
        <dbReference type="ARBA" id="ARBA00023136"/>
    </source>
</evidence>
<dbReference type="RefSeq" id="WP_010756280.1">
    <property type="nucleotide sequence ID" value="NZ_ASWD01000002.1"/>
</dbReference>
<dbReference type="PATRIC" id="fig|1158607.3.peg.1232"/>
<evidence type="ECO:0000256" key="5">
    <source>
        <dbReference type="ARBA" id="ARBA00022989"/>
    </source>
</evidence>
<dbReference type="AlphaFoldDB" id="R2QJC1"/>
<dbReference type="Gene3D" id="1.10.3720.10">
    <property type="entry name" value="MetI-like"/>
    <property type="match status" value="1"/>
</dbReference>
<feature type="transmembrane region" description="Helical" evidence="7">
    <location>
        <begin position="20"/>
        <end position="41"/>
    </location>
</feature>
<comment type="subcellular location">
    <subcellularLocation>
        <location evidence="7">Cell membrane</location>
        <topology evidence="7">Multi-pass membrane protein</topology>
    </subcellularLocation>
    <subcellularLocation>
        <location evidence="1">Membrane</location>
        <topology evidence="1">Multi-pass membrane protein</topology>
    </subcellularLocation>
</comment>
<accession>R2QJC1</accession>
<dbReference type="Pfam" id="PF00528">
    <property type="entry name" value="BPD_transp_1"/>
    <property type="match status" value="1"/>
</dbReference>
<protein>
    <recommendedName>
        <fullName evidence="8">ABC transmembrane type-1 domain-containing protein</fullName>
    </recommendedName>
</protein>
<dbReference type="InterPro" id="IPR043429">
    <property type="entry name" value="ArtM/GltK/GlnP/TcyL/YhdX-like"/>
</dbReference>
<evidence type="ECO:0000259" key="8">
    <source>
        <dbReference type="PROSITE" id="PS50928"/>
    </source>
</evidence>
<dbReference type="PANTHER" id="PTHR30614:SF0">
    <property type="entry name" value="L-CYSTINE TRANSPORT SYSTEM PERMEASE PROTEIN TCYL"/>
    <property type="match status" value="1"/>
</dbReference>
<proteinExistence type="inferred from homology"/>
<dbReference type="GO" id="GO:0005886">
    <property type="term" value="C:plasma membrane"/>
    <property type="evidence" value="ECO:0007669"/>
    <property type="project" value="UniProtKB-SubCell"/>
</dbReference>
<feature type="transmembrane region" description="Helical" evidence="7">
    <location>
        <begin position="53"/>
        <end position="76"/>
    </location>
</feature>
<keyword evidence="6 7" id="KW-0472">Membrane</keyword>
<evidence type="ECO:0000256" key="7">
    <source>
        <dbReference type="RuleBase" id="RU363032"/>
    </source>
</evidence>
<evidence type="ECO:0000313" key="10">
    <source>
        <dbReference type="Proteomes" id="UP000013782"/>
    </source>
</evidence>
<dbReference type="GO" id="GO:0006865">
    <property type="term" value="P:amino acid transport"/>
    <property type="evidence" value="ECO:0007669"/>
    <property type="project" value="UniProtKB-KW"/>
</dbReference>
<evidence type="ECO:0000256" key="2">
    <source>
        <dbReference type="ARBA" id="ARBA00022448"/>
    </source>
</evidence>
<keyword evidence="5 7" id="KW-1133">Transmembrane helix</keyword>
<evidence type="ECO:0000256" key="4">
    <source>
        <dbReference type="ARBA" id="ARBA00022970"/>
    </source>
</evidence>